<gene>
    <name evidence="1" type="primary">87</name>
    <name evidence="1" type="ORF">SEA_DONNY_87</name>
</gene>
<accession>A0A481VRM8</accession>
<evidence type="ECO:0000313" key="1">
    <source>
        <dbReference type="EMBL" id="QBI96445.1"/>
    </source>
</evidence>
<evidence type="ECO:0000313" key="2">
    <source>
        <dbReference type="Proteomes" id="UP000291464"/>
    </source>
</evidence>
<dbReference type="Proteomes" id="UP000291464">
    <property type="component" value="Segment"/>
</dbReference>
<name>A0A481VRM8_9CAUD</name>
<proteinExistence type="predicted"/>
<organism evidence="1 2">
    <name type="scientific">Mycobacterium phage Donny</name>
    <dbReference type="NCBI Taxonomy" id="2530126"/>
    <lineage>
        <taxon>Viruses</taxon>
        <taxon>Duplodnaviria</taxon>
        <taxon>Heunggongvirae</taxon>
        <taxon>Uroviricota</taxon>
        <taxon>Caudoviricetes</taxon>
        <taxon>Bclasvirinae</taxon>
        <taxon>Acadianvirus</taxon>
        <taxon>Acadianvirus acadian</taxon>
    </lineage>
</organism>
<reference evidence="1 2" key="1">
    <citation type="submission" date="2019-02" db="EMBL/GenBank/DDBJ databases">
        <authorList>
            <person name="Segura-Totten M."/>
            <person name="Shanks R.A."/>
            <person name="Colston L.E."/>
            <person name="Shook K.D."/>
            <person name="Corbett J.M."/>
            <person name="Lewis V.R."/>
            <person name="Arthur A.C.D."/>
            <person name="Roscher J.E."/>
            <person name="Garlena R.A."/>
            <person name="Russell D.A."/>
            <person name="Pope W.H."/>
            <person name="Jacobs-Sera D."/>
            <person name="Hatfull G.F."/>
        </authorList>
    </citation>
    <scope>NUCLEOTIDE SEQUENCE [LARGE SCALE GENOMIC DNA]</scope>
</reference>
<protein>
    <submittedName>
        <fullName evidence="1">Uncharacterized protein</fullName>
    </submittedName>
</protein>
<sequence>MDPDANLAEQLGLARGIVQFAEDHDPQAVRLAELVVSLHEWIDRGGFLPAAWQATAGAGPIAGCDANGEPTLKLGHEFEPMPGDDVCMAVNSDDKYTRCMKFEDEH</sequence>
<dbReference type="EMBL" id="MK524490">
    <property type="protein sequence ID" value="QBI96445.1"/>
    <property type="molecule type" value="Genomic_DNA"/>
</dbReference>